<gene>
    <name evidence="1" type="ORF">METZ01_LOCUS185122</name>
</gene>
<accession>A0A382D1C9</accession>
<reference evidence="1" key="1">
    <citation type="submission" date="2018-05" db="EMBL/GenBank/DDBJ databases">
        <authorList>
            <person name="Lanie J.A."/>
            <person name="Ng W.-L."/>
            <person name="Kazmierczak K.M."/>
            <person name="Andrzejewski T.M."/>
            <person name="Davidsen T.M."/>
            <person name="Wayne K.J."/>
            <person name="Tettelin H."/>
            <person name="Glass J.I."/>
            <person name="Rusch D."/>
            <person name="Podicherti R."/>
            <person name="Tsui H.-C.T."/>
            <person name="Winkler M.E."/>
        </authorList>
    </citation>
    <scope>NUCLEOTIDE SEQUENCE</scope>
</reference>
<protein>
    <submittedName>
        <fullName evidence="1">Uncharacterized protein</fullName>
    </submittedName>
</protein>
<name>A0A382D1C9_9ZZZZ</name>
<evidence type="ECO:0000313" key="1">
    <source>
        <dbReference type="EMBL" id="SVB32268.1"/>
    </source>
</evidence>
<feature type="non-terminal residue" evidence="1">
    <location>
        <position position="63"/>
    </location>
</feature>
<dbReference type="EMBL" id="UINC01037173">
    <property type="protein sequence ID" value="SVB32268.1"/>
    <property type="molecule type" value="Genomic_DNA"/>
</dbReference>
<sequence>VRLTLILALTCIAVGFPASVFTQVVPEGAAATNDGGYDHDLAPVARATRLLQGLTVNGVLDES</sequence>
<feature type="non-terminal residue" evidence="1">
    <location>
        <position position="1"/>
    </location>
</feature>
<dbReference type="AlphaFoldDB" id="A0A382D1C9"/>
<proteinExistence type="predicted"/>
<organism evidence="1">
    <name type="scientific">marine metagenome</name>
    <dbReference type="NCBI Taxonomy" id="408172"/>
    <lineage>
        <taxon>unclassified sequences</taxon>
        <taxon>metagenomes</taxon>
        <taxon>ecological metagenomes</taxon>
    </lineage>
</organism>